<accession>A0A0A9A4C5</accession>
<protein>
    <submittedName>
        <fullName evidence="1">Uncharacterized protein</fullName>
    </submittedName>
</protein>
<proteinExistence type="predicted"/>
<name>A0A0A9A4C5_ARUDO</name>
<organism evidence="1">
    <name type="scientific">Arundo donax</name>
    <name type="common">Giant reed</name>
    <name type="synonym">Donax arundinaceus</name>
    <dbReference type="NCBI Taxonomy" id="35708"/>
    <lineage>
        <taxon>Eukaryota</taxon>
        <taxon>Viridiplantae</taxon>
        <taxon>Streptophyta</taxon>
        <taxon>Embryophyta</taxon>
        <taxon>Tracheophyta</taxon>
        <taxon>Spermatophyta</taxon>
        <taxon>Magnoliopsida</taxon>
        <taxon>Liliopsida</taxon>
        <taxon>Poales</taxon>
        <taxon>Poaceae</taxon>
        <taxon>PACMAD clade</taxon>
        <taxon>Arundinoideae</taxon>
        <taxon>Arundineae</taxon>
        <taxon>Arundo</taxon>
    </lineage>
</organism>
<evidence type="ECO:0000313" key="1">
    <source>
        <dbReference type="EMBL" id="JAD46499.1"/>
    </source>
</evidence>
<sequence>MKTIYRSTNIDATLHSSNTEESLTAKYLDLKTRYYHLNQH</sequence>
<dbReference type="AlphaFoldDB" id="A0A0A9A4C5"/>
<dbReference type="EMBL" id="GBRH01251396">
    <property type="protein sequence ID" value="JAD46499.1"/>
    <property type="molecule type" value="Transcribed_RNA"/>
</dbReference>
<reference evidence="1" key="1">
    <citation type="submission" date="2014-09" db="EMBL/GenBank/DDBJ databases">
        <authorList>
            <person name="Magalhaes I.L.F."/>
            <person name="Oliveira U."/>
            <person name="Santos F.R."/>
            <person name="Vidigal T.H.D.A."/>
            <person name="Brescovit A.D."/>
            <person name="Santos A.J."/>
        </authorList>
    </citation>
    <scope>NUCLEOTIDE SEQUENCE</scope>
    <source>
        <tissue evidence="1">Shoot tissue taken approximately 20 cm above the soil surface</tissue>
    </source>
</reference>
<reference evidence="1" key="2">
    <citation type="journal article" date="2015" name="Data Brief">
        <title>Shoot transcriptome of the giant reed, Arundo donax.</title>
        <authorList>
            <person name="Barrero R.A."/>
            <person name="Guerrero F.D."/>
            <person name="Moolhuijzen P."/>
            <person name="Goolsby J.A."/>
            <person name="Tidwell J."/>
            <person name="Bellgard S.E."/>
            <person name="Bellgard M.I."/>
        </authorList>
    </citation>
    <scope>NUCLEOTIDE SEQUENCE</scope>
    <source>
        <tissue evidence="1">Shoot tissue taken approximately 20 cm above the soil surface</tissue>
    </source>
</reference>